<dbReference type="Pfam" id="PF01569">
    <property type="entry name" value="PAP2"/>
    <property type="match status" value="1"/>
</dbReference>
<dbReference type="Proteomes" id="UP000028252">
    <property type="component" value="Unassembled WGS sequence"/>
</dbReference>
<keyword evidence="1" id="KW-0812">Transmembrane</keyword>
<proteinExistence type="predicted"/>
<evidence type="ECO:0000259" key="2">
    <source>
        <dbReference type="Pfam" id="PF01569"/>
    </source>
</evidence>
<protein>
    <recommendedName>
        <fullName evidence="2">Phosphatidic acid phosphatase type 2/haloperoxidase domain-containing protein</fullName>
    </recommendedName>
</protein>
<keyword evidence="1" id="KW-0472">Membrane</keyword>
<keyword evidence="4" id="KW-1185">Reference proteome</keyword>
<dbReference type="InterPro" id="IPR036938">
    <property type="entry name" value="PAP2/HPO_sf"/>
</dbReference>
<keyword evidence="1" id="KW-1133">Transmembrane helix</keyword>
<reference evidence="3 4" key="1">
    <citation type="submission" date="2014-04" db="EMBL/GenBank/DDBJ databases">
        <title>Marinobacterium kochiensis sp. nov., isolated from sediment sample collected from Kochi backwaters in Kerala, India.</title>
        <authorList>
            <person name="Singh A."/>
            <person name="Pinnaka A.K."/>
        </authorList>
    </citation>
    <scope>NUCLEOTIDE SEQUENCE [LARGE SCALE GENOMIC DNA]</scope>
    <source>
        <strain evidence="3 4">AK27</strain>
    </source>
</reference>
<name>A0A081FZT5_9GAMM</name>
<gene>
    <name evidence="3" type="ORF">ADIMK_1775</name>
</gene>
<accession>A0A081FZT5</accession>
<feature type="domain" description="Phosphatidic acid phosphatase type 2/haloperoxidase" evidence="2">
    <location>
        <begin position="106"/>
        <end position="236"/>
    </location>
</feature>
<feature type="transmembrane region" description="Helical" evidence="1">
    <location>
        <begin position="217"/>
        <end position="235"/>
    </location>
</feature>
<dbReference type="STRING" id="1232683.ADIMK_1775"/>
<evidence type="ECO:0000313" key="4">
    <source>
        <dbReference type="Proteomes" id="UP000028252"/>
    </source>
</evidence>
<dbReference type="SUPFAM" id="SSF48317">
    <property type="entry name" value="Acid phosphatase/Vanadium-dependent haloperoxidase"/>
    <property type="match status" value="1"/>
</dbReference>
<feature type="transmembrane region" description="Helical" evidence="1">
    <location>
        <begin position="188"/>
        <end position="205"/>
    </location>
</feature>
<feature type="transmembrane region" description="Helical" evidence="1">
    <location>
        <begin position="161"/>
        <end position="181"/>
    </location>
</feature>
<comment type="caution">
    <text evidence="3">The sequence shown here is derived from an EMBL/GenBank/DDBJ whole genome shotgun (WGS) entry which is preliminary data.</text>
</comment>
<dbReference type="AlphaFoldDB" id="A0A081FZT5"/>
<sequence length="241" mass="26458">MNVKVQAAELPFPATAYGAGWLRLLQPLGVAILLQSLISGWQLDLAWSSWLYAEEGRSWILRDSWFFSEVVHKGGRELSIGLLILVCMAFVVSWKVPALSRYRRVLLYLILGPATASALVAGAKHITGVDCPWSLDIFGGDQPYVPLVQNLLRGGGDGVCFPAGHASAGYAWLALYFAAVAVAPRWRYVALAVALGAGLLFGVSQQLRGAHFLSHDLWSLVLCWYTVMLLARWMLAKSDKR</sequence>
<dbReference type="RefSeq" id="WP_036186462.1">
    <property type="nucleotide sequence ID" value="NZ_JMQN01000021.1"/>
</dbReference>
<dbReference type="eggNOG" id="COG3907">
    <property type="taxonomic scope" value="Bacteria"/>
</dbReference>
<organism evidence="3 4">
    <name type="scientific">Marinobacterium lacunae</name>
    <dbReference type="NCBI Taxonomy" id="1232683"/>
    <lineage>
        <taxon>Bacteria</taxon>
        <taxon>Pseudomonadati</taxon>
        <taxon>Pseudomonadota</taxon>
        <taxon>Gammaproteobacteria</taxon>
        <taxon>Oceanospirillales</taxon>
        <taxon>Oceanospirillaceae</taxon>
        <taxon>Marinobacterium</taxon>
    </lineage>
</organism>
<dbReference type="PATRIC" id="fig|1232683.4.peg.1749"/>
<dbReference type="Gene3D" id="1.20.144.10">
    <property type="entry name" value="Phosphatidic acid phosphatase type 2/haloperoxidase"/>
    <property type="match status" value="1"/>
</dbReference>
<dbReference type="InterPro" id="IPR000326">
    <property type="entry name" value="PAP2/HPO"/>
</dbReference>
<feature type="transmembrane region" description="Helical" evidence="1">
    <location>
        <begin position="78"/>
        <end position="94"/>
    </location>
</feature>
<feature type="transmembrane region" description="Helical" evidence="1">
    <location>
        <begin position="21"/>
        <end position="41"/>
    </location>
</feature>
<evidence type="ECO:0000313" key="3">
    <source>
        <dbReference type="EMBL" id="KEA64040.1"/>
    </source>
</evidence>
<feature type="transmembrane region" description="Helical" evidence="1">
    <location>
        <begin position="106"/>
        <end position="126"/>
    </location>
</feature>
<evidence type="ECO:0000256" key="1">
    <source>
        <dbReference type="SAM" id="Phobius"/>
    </source>
</evidence>
<dbReference type="CDD" id="cd03396">
    <property type="entry name" value="PAP2_like_6"/>
    <property type="match status" value="1"/>
</dbReference>
<dbReference type="EMBL" id="JMQN01000021">
    <property type="protein sequence ID" value="KEA64040.1"/>
    <property type="molecule type" value="Genomic_DNA"/>
</dbReference>